<reference evidence="1 2" key="1">
    <citation type="submission" date="2014-07" db="EMBL/GenBank/DDBJ databases">
        <title>Draft genome sequence of Thalassospira profundimaris 35.</title>
        <authorList>
            <person name="Lai Q."/>
            <person name="Shao Z."/>
        </authorList>
    </citation>
    <scope>NUCLEOTIDE SEQUENCE [LARGE SCALE GENOMIC DNA]</scope>
    <source>
        <strain evidence="1 2">35</strain>
    </source>
</reference>
<name>A0A367W1Z4_9PROT</name>
<dbReference type="AlphaFoldDB" id="A0A367W1Z4"/>
<proteinExistence type="predicted"/>
<evidence type="ECO:0000313" key="2">
    <source>
        <dbReference type="Proteomes" id="UP000253226"/>
    </source>
</evidence>
<comment type="caution">
    <text evidence="1">The sequence shown here is derived from an EMBL/GenBank/DDBJ whole genome shotgun (WGS) entry which is preliminary data.</text>
</comment>
<evidence type="ECO:0000313" key="1">
    <source>
        <dbReference type="EMBL" id="RCK33620.1"/>
    </source>
</evidence>
<organism evidence="1 2">
    <name type="scientific">Thalassospira profundimaris</name>
    <dbReference type="NCBI Taxonomy" id="502049"/>
    <lineage>
        <taxon>Bacteria</taxon>
        <taxon>Pseudomonadati</taxon>
        <taxon>Pseudomonadota</taxon>
        <taxon>Alphaproteobacteria</taxon>
        <taxon>Rhodospirillales</taxon>
        <taxon>Thalassospiraceae</taxon>
        <taxon>Thalassospira</taxon>
    </lineage>
</organism>
<gene>
    <name evidence="1" type="ORF">TH19_17070</name>
</gene>
<dbReference type="RefSeq" id="WP_114103481.1">
    <property type="nucleotide sequence ID" value="NZ_JPWF01000012.1"/>
</dbReference>
<sequence length="141" mass="13683">MFAGAASGSGSLTSAGEEAAFAGASADPAAVASFVDGAAGVSVATDGTEEPSPCFAAASISDDVTTTRLAGASFSDEAVDSDGLEFDFNGAGAETAATGFALAETDVFFPDFAEVFCRETAIASNLVLAGANAPISCCIAT</sequence>
<accession>A0A367W1Z4</accession>
<dbReference type="EMBL" id="JPWF01000012">
    <property type="protein sequence ID" value="RCK33620.1"/>
    <property type="molecule type" value="Genomic_DNA"/>
</dbReference>
<dbReference type="Proteomes" id="UP000253226">
    <property type="component" value="Unassembled WGS sequence"/>
</dbReference>
<protein>
    <submittedName>
        <fullName evidence="1">Uncharacterized protein</fullName>
    </submittedName>
</protein>